<dbReference type="Proteomes" id="UP000321736">
    <property type="component" value="Unassembled WGS sequence"/>
</dbReference>
<accession>A0A239TP09</accession>
<gene>
    <name evidence="1" type="ORF">SPI02_10260</name>
</gene>
<name>A0A239TP09_9STAP</name>
<proteinExistence type="predicted"/>
<organism evidence="1 2">
    <name type="scientific">Staphylococcus piscifermentans</name>
    <dbReference type="NCBI Taxonomy" id="70258"/>
    <lineage>
        <taxon>Bacteria</taxon>
        <taxon>Bacillati</taxon>
        <taxon>Bacillota</taxon>
        <taxon>Bacilli</taxon>
        <taxon>Bacillales</taxon>
        <taxon>Staphylococcaceae</taxon>
        <taxon>Staphylococcus</taxon>
    </lineage>
</organism>
<protein>
    <submittedName>
        <fullName evidence="1">Uncharacterized protein</fullName>
    </submittedName>
</protein>
<dbReference type="EMBL" id="BKAR01000010">
    <property type="protein sequence ID" value="GEP84441.1"/>
    <property type="molecule type" value="Genomic_DNA"/>
</dbReference>
<comment type="caution">
    <text evidence="1">The sequence shown here is derived from an EMBL/GenBank/DDBJ whole genome shotgun (WGS) entry which is preliminary data.</text>
</comment>
<reference evidence="1 2" key="1">
    <citation type="submission" date="2019-07" db="EMBL/GenBank/DDBJ databases">
        <title>Whole genome shotgun sequence of Staphylococcus piscifermentans NBRC 109625.</title>
        <authorList>
            <person name="Hosoyama A."/>
            <person name="Uohara A."/>
            <person name="Ohji S."/>
            <person name="Ichikawa N."/>
        </authorList>
    </citation>
    <scope>NUCLEOTIDE SEQUENCE [LARGE SCALE GENOMIC DNA]</scope>
    <source>
        <strain evidence="1 2">NBRC 109625</strain>
    </source>
</reference>
<evidence type="ECO:0000313" key="2">
    <source>
        <dbReference type="Proteomes" id="UP000321736"/>
    </source>
</evidence>
<keyword evidence="2" id="KW-1185">Reference proteome</keyword>
<sequence>MDTLSFILALIVLAALIIGVRDIVQNKISHKTHKTLYSAIIIMIILVFVLFMDLLD</sequence>
<evidence type="ECO:0000313" key="1">
    <source>
        <dbReference type="EMBL" id="GEP84441.1"/>
    </source>
</evidence>
<dbReference type="RefSeq" id="WP_157738585.1">
    <property type="nucleotide sequence ID" value="NZ_BKAR01000010.1"/>
</dbReference>
<dbReference type="AlphaFoldDB" id="A0A239TP09"/>